<keyword evidence="3" id="KW-1185">Reference proteome</keyword>
<dbReference type="SUPFAM" id="SSF51445">
    <property type="entry name" value="(Trans)glycosidases"/>
    <property type="match status" value="1"/>
</dbReference>
<feature type="region of interest" description="Disordered" evidence="1">
    <location>
        <begin position="15"/>
        <end position="38"/>
    </location>
</feature>
<evidence type="ECO:0000313" key="3">
    <source>
        <dbReference type="Proteomes" id="UP000824890"/>
    </source>
</evidence>
<dbReference type="Proteomes" id="UP000824890">
    <property type="component" value="Unassembled WGS sequence"/>
</dbReference>
<gene>
    <name evidence="2" type="ORF">HID58_033590</name>
</gene>
<evidence type="ECO:0000256" key="1">
    <source>
        <dbReference type="SAM" id="MobiDB-lite"/>
    </source>
</evidence>
<evidence type="ECO:0000313" key="2">
    <source>
        <dbReference type="EMBL" id="KAH0910269.1"/>
    </source>
</evidence>
<sequence>MAVTQIRSIPSLHNANARCNPQIHPSRSRHSQSDQSINPHSSTIILDSFPPQAFFNKSWNPVIIPFLKFLHSTNSPFLLNVYPDFVYLHATRLENANNYNSNLIQHVINKTGVVPVAKYTLQ</sequence>
<proteinExistence type="predicted"/>
<accession>A0ABQ8BZM6</accession>
<comment type="caution">
    <text evidence="2">The sequence shown here is derived from an EMBL/GenBank/DDBJ whole genome shotgun (WGS) entry which is preliminary data.</text>
</comment>
<protein>
    <recommendedName>
        <fullName evidence="4">Glucan endo-1,3-beta-D-glucosidase</fullName>
    </recommendedName>
</protein>
<dbReference type="InterPro" id="IPR044965">
    <property type="entry name" value="Glyco_hydro_17_plant"/>
</dbReference>
<name>A0ABQ8BZM6_BRANA</name>
<feature type="compositionally biased region" description="Polar residues" evidence="1">
    <location>
        <begin position="15"/>
        <end position="25"/>
    </location>
</feature>
<organism evidence="2 3">
    <name type="scientific">Brassica napus</name>
    <name type="common">Rape</name>
    <dbReference type="NCBI Taxonomy" id="3708"/>
    <lineage>
        <taxon>Eukaryota</taxon>
        <taxon>Viridiplantae</taxon>
        <taxon>Streptophyta</taxon>
        <taxon>Embryophyta</taxon>
        <taxon>Tracheophyta</taxon>
        <taxon>Spermatophyta</taxon>
        <taxon>Magnoliopsida</taxon>
        <taxon>eudicotyledons</taxon>
        <taxon>Gunneridae</taxon>
        <taxon>Pentapetalae</taxon>
        <taxon>rosids</taxon>
        <taxon>malvids</taxon>
        <taxon>Brassicales</taxon>
        <taxon>Brassicaceae</taxon>
        <taxon>Brassiceae</taxon>
        <taxon>Brassica</taxon>
    </lineage>
</organism>
<dbReference type="PANTHER" id="PTHR32227">
    <property type="entry name" value="GLUCAN ENDO-1,3-BETA-GLUCOSIDASE BG1-RELATED-RELATED"/>
    <property type="match status" value="1"/>
</dbReference>
<dbReference type="EMBL" id="JAGKQM010000009">
    <property type="protein sequence ID" value="KAH0910269.1"/>
    <property type="molecule type" value="Genomic_DNA"/>
</dbReference>
<dbReference type="Gene3D" id="3.20.20.80">
    <property type="entry name" value="Glycosidases"/>
    <property type="match status" value="1"/>
</dbReference>
<dbReference type="InterPro" id="IPR017853">
    <property type="entry name" value="GH"/>
</dbReference>
<reference evidence="2 3" key="1">
    <citation type="submission" date="2021-05" db="EMBL/GenBank/DDBJ databases">
        <title>Genome Assembly of Synthetic Allotetraploid Brassica napus Reveals Homoeologous Exchanges between Subgenomes.</title>
        <authorList>
            <person name="Davis J.T."/>
        </authorList>
    </citation>
    <scope>NUCLEOTIDE SEQUENCE [LARGE SCALE GENOMIC DNA]</scope>
    <source>
        <strain evidence="3">cv. Da-Ae</strain>
        <tissue evidence="2">Seedling</tissue>
    </source>
</reference>
<evidence type="ECO:0008006" key="4">
    <source>
        <dbReference type="Google" id="ProtNLM"/>
    </source>
</evidence>